<dbReference type="GO" id="GO:0005829">
    <property type="term" value="C:cytosol"/>
    <property type="evidence" value="ECO:0007669"/>
    <property type="project" value="TreeGrafter"/>
</dbReference>
<keyword evidence="2 7" id="KW-0645">Protease</keyword>
<dbReference type="GO" id="GO:0008237">
    <property type="term" value="F:metallopeptidase activity"/>
    <property type="evidence" value="ECO:0007669"/>
    <property type="project" value="UniProtKB-KW"/>
</dbReference>
<dbReference type="Gene3D" id="3.30.2290.10">
    <property type="entry name" value="PmbA/TldD superfamily"/>
    <property type="match status" value="1"/>
</dbReference>
<reference evidence="8" key="1">
    <citation type="submission" date="2018-08" db="EMBL/GenBank/DDBJ databases">
        <authorList>
            <person name="Blom J."/>
        </authorList>
    </citation>
    <scope>NUCLEOTIDE SEQUENCE [LARGE SCALE GENOMIC DNA]</scope>
    <source>
        <strain evidence="8">CCOS 865</strain>
    </source>
</reference>
<accession>A0A383RYJ0</accession>
<feature type="domain" description="Metalloprotease TldD/E N-terminal" evidence="5">
    <location>
        <begin position="28"/>
        <end position="89"/>
    </location>
</feature>
<evidence type="ECO:0000313" key="7">
    <source>
        <dbReference type="EMBL" id="SYX91833.1"/>
    </source>
</evidence>
<keyword evidence="4 7" id="KW-0482">Metalloprotease</keyword>
<dbReference type="Pfam" id="PF19289">
    <property type="entry name" value="PmbA_TldD_3rd"/>
    <property type="match status" value="1"/>
</dbReference>
<dbReference type="EC" id="3.4.-.-" evidence="7"/>
<protein>
    <submittedName>
        <fullName evidence="7">TldD-like metalloprotease</fullName>
        <ecNumber evidence="7">3.4.-.-</ecNumber>
    </submittedName>
</protein>
<evidence type="ECO:0000256" key="4">
    <source>
        <dbReference type="ARBA" id="ARBA00023049"/>
    </source>
</evidence>
<evidence type="ECO:0000256" key="1">
    <source>
        <dbReference type="ARBA" id="ARBA00005836"/>
    </source>
</evidence>
<evidence type="ECO:0000259" key="5">
    <source>
        <dbReference type="Pfam" id="PF01523"/>
    </source>
</evidence>
<dbReference type="OrthoDB" id="9803213at2"/>
<dbReference type="SUPFAM" id="SSF111283">
    <property type="entry name" value="Putative modulator of DNA gyrase, PmbA/TldD"/>
    <property type="match status" value="1"/>
</dbReference>
<organism evidence="7 8">
    <name type="scientific">Pseudomonas reidholzensis</name>
    <dbReference type="NCBI Taxonomy" id="1785162"/>
    <lineage>
        <taxon>Bacteria</taxon>
        <taxon>Pseudomonadati</taxon>
        <taxon>Pseudomonadota</taxon>
        <taxon>Gammaproteobacteria</taxon>
        <taxon>Pseudomonadales</taxon>
        <taxon>Pseudomonadaceae</taxon>
        <taxon>Pseudomonas</taxon>
    </lineage>
</organism>
<dbReference type="Proteomes" id="UP000263595">
    <property type="component" value="Unassembled WGS sequence"/>
</dbReference>
<dbReference type="Pfam" id="PF01523">
    <property type="entry name" value="PmbA_TldD_1st"/>
    <property type="match status" value="1"/>
</dbReference>
<gene>
    <name evidence="7" type="primary">tldD</name>
    <name evidence="7" type="ORF">CCOS865_04113</name>
</gene>
<feature type="domain" description="Metalloprotease TldD/E C-terminal" evidence="6">
    <location>
        <begin position="248"/>
        <end position="476"/>
    </location>
</feature>
<dbReference type="InterPro" id="IPR002510">
    <property type="entry name" value="Metalloprtase-TldD/E_N"/>
</dbReference>
<evidence type="ECO:0000256" key="3">
    <source>
        <dbReference type="ARBA" id="ARBA00022801"/>
    </source>
</evidence>
<dbReference type="InterPro" id="IPR045569">
    <property type="entry name" value="Metalloprtase-TldD/E_C"/>
</dbReference>
<dbReference type="PANTHER" id="PTHR30624:SF10">
    <property type="entry name" value="CONSERVED PROTEIN"/>
    <property type="match status" value="1"/>
</dbReference>
<evidence type="ECO:0000259" key="6">
    <source>
        <dbReference type="Pfam" id="PF19289"/>
    </source>
</evidence>
<dbReference type="GO" id="GO:0006508">
    <property type="term" value="P:proteolysis"/>
    <property type="evidence" value="ECO:0007669"/>
    <property type="project" value="UniProtKB-KW"/>
</dbReference>
<proteinExistence type="inferred from homology"/>
<dbReference type="InterPro" id="IPR051463">
    <property type="entry name" value="Peptidase_U62_metallo"/>
</dbReference>
<sequence length="481" mass="52349">MSEQPASLRSLLSGFSQAHQGAGYFHSLRYVHQDSVSLSVSRNVIDPPRRQSSRGVMLCVRVNGNEAFAATSDLTVRGLALAYDQALMLARAIGSHALLHQPAQQGAAFEASYRSPGAGAPLPATGDWLELLRSESARVPRHDKLVNWSAGLRIVDRQQLYYDSTGSEIASHKQLLLPRLDVTAFDGRQSQRRTWGISRQGGTELVQGSGFIGQIEQVADQALQLLAAPNTPEGPRDLLLLPDQMILQIHESIGHPLELDRILGDERNFAGTSFVTQDMFGSYQYGSPLLNVSFDPHVTDELGSYSHDDEGLPAQKHLLIEAGVLKRPLGAALSQARSGMEGVANSRACDWNRPPIDRMANLNIEPGDQSLAQMIGTIEHGILMATNRSWSIDQARNKFQFGCEWGQLIENGRLAGVVKNPNYRGISSQFWRKLSAVGDRSTLQVLGTPNCGKGEPNQSITVGHASPACVFDQIDVFGGQA</sequence>
<dbReference type="InterPro" id="IPR035068">
    <property type="entry name" value="TldD/PmbA_N"/>
</dbReference>
<dbReference type="AlphaFoldDB" id="A0A383RYJ0"/>
<name>A0A383RYJ0_9PSED</name>
<keyword evidence="3 7" id="KW-0378">Hydrolase</keyword>
<comment type="similarity">
    <text evidence="1">Belongs to the peptidase U62 family.</text>
</comment>
<dbReference type="PANTHER" id="PTHR30624">
    <property type="entry name" value="UNCHARACTERIZED PROTEIN TLDD AND PMBA"/>
    <property type="match status" value="1"/>
</dbReference>
<dbReference type="InterPro" id="IPR036059">
    <property type="entry name" value="TldD/PmbA_sf"/>
</dbReference>
<evidence type="ECO:0000313" key="8">
    <source>
        <dbReference type="Proteomes" id="UP000263595"/>
    </source>
</evidence>
<dbReference type="RefSeq" id="WP_119144359.1">
    <property type="nucleotide sequence ID" value="NZ_CBCSFL010000001.1"/>
</dbReference>
<dbReference type="EMBL" id="UNOZ01000030">
    <property type="protein sequence ID" value="SYX91833.1"/>
    <property type="molecule type" value="Genomic_DNA"/>
</dbReference>
<evidence type="ECO:0000256" key="2">
    <source>
        <dbReference type="ARBA" id="ARBA00022670"/>
    </source>
</evidence>
<keyword evidence="8" id="KW-1185">Reference proteome</keyword>